<dbReference type="Proteomes" id="UP000054928">
    <property type="component" value="Unassembled WGS sequence"/>
</dbReference>
<keyword evidence="3" id="KW-1185">Reference proteome</keyword>
<accession>A0A0P1AF65</accession>
<dbReference type="AlphaFoldDB" id="A0A0P1AF65"/>
<reference evidence="3" key="1">
    <citation type="submission" date="2014-09" db="EMBL/GenBank/DDBJ databases">
        <authorList>
            <person name="Sharma Rahul"/>
            <person name="Thines Marco"/>
        </authorList>
    </citation>
    <scope>NUCLEOTIDE SEQUENCE [LARGE SCALE GENOMIC DNA]</scope>
</reference>
<keyword evidence="1" id="KW-0812">Transmembrane</keyword>
<organism evidence="2 3">
    <name type="scientific">Plasmopara halstedii</name>
    <name type="common">Downy mildew of sunflower</name>
    <dbReference type="NCBI Taxonomy" id="4781"/>
    <lineage>
        <taxon>Eukaryota</taxon>
        <taxon>Sar</taxon>
        <taxon>Stramenopiles</taxon>
        <taxon>Oomycota</taxon>
        <taxon>Peronosporomycetes</taxon>
        <taxon>Peronosporales</taxon>
        <taxon>Peronosporaceae</taxon>
        <taxon>Plasmopara</taxon>
    </lineage>
</organism>
<feature type="transmembrane region" description="Helical" evidence="1">
    <location>
        <begin position="14"/>
        <end position="39"/>
    </location>
</feature>
<dbReference type="GeneID" id="36404347"/>
<protein>
    <submittedName>
        <fullName evidence="2">Uncharacterized protein</fullName>
    </submittedName>
</protein>
<evidence type="ECO:0000313" key="3">
    <source>
        <dbReference type="Proteomes" id="UP000054928"/>
    </source>
</evidence>
<evidence type="ECO:0000256" key="1">
    <source>
        <dbReference type="SAM" id="Phobius"/>
    </source>
</evidence>
<evidence type="ECO:0000313" key="2">
    <source>
        <dbReference type="EMBL" id="CEG39239.1"/>
    </source>
</evidence>
<dbReference type="EMBL" id="CCYD01000409">
    <property type="protein sequence ID" value="CEG39239.1"/>
    <property type="molecule type" value="Genomic_DNA"/>
</dbReference>
<keyword evidence="1" id="KW-1133">Transmembrane helix</keyword>
<dbReference type="RefSeq" id="XP_024575608.1">
    <property type="nucleotide sequence ID" value="XM_024724764.1"/>
</dbReference>
<proteinExistence type="predicted"/>
<sequence>MMNASIWTELLKSWIGLALFINMLTADLLASVSALLAWFHKVLGCLLGFTKSWATYLVMLSLDITKGYLSALCTQLGELFIRQ</sequence>
<name>A0A0P1AF65_PLAHL</name>
<keyword evidence="1" id="KW-0472">Membrane</keyword>